<keyword evidence="1" id="KW-1133">Transmembrane helix</keyword>
<evidence type="ECO:0000256" key="1">
    <source>
        <dbReference type="SAM" id="Phobius"/>
    </source>
</evidence>
<proteinExistence type="predicted"/>
<sequence length="641" mass="77948">MFIQSFFIYFYYYAYYFYEAFIFIIYIICILKLSFNEKYLFFSQYLAFNINILYQIDNRDIFSQIKKIYFTESNAAIIRKKSYKLLNKLVYPINIHDNTFLQLYLNSLKLSGYIQSINYVKIIINSKKYFQLCITVNPIIKNIIIYNHKTLIISSNKLKNILKNHLGLPVNYKVINKSLEKIFLWYKLQGFEWIQIEFSQNKNLDNMEIMIIEKKLSSSKIICMNHHKIKNHEFINNAITSDIQLLNGYVLNRKTLDSTVQIIKKKYLLEDIFYKVMLNDKDPDIVIKYSLKTDKSIRAYYYPYLFNNINQLCNNYSNKFIMSLYKIQNTFIYTYNIKYLVNLIININKYCLINLQISFINLYIYKFIKSCNIVIYYFHYLRYSLNVSLIQKMNSYIKQKLFIIYLINIEIKNEYSINKYLKYIQFIYYLKSKFYSYLINLNQTEDSMYYLLKKSRKETICQISFYKVDMMCDYSTLMFSLINSIVIKINYYLFLYFNDEYNDSIKLYSQFFNLSIINRFILKQKTYSCHLKIKFNISKLFVNKLKLLPILIIKSSNYQFQHYNPLIHLNINYAFYLNKYNKLYLFNNLNYYSILNRTKLMSFLGFGLQIHIPFKQITYIRLEYIINMKSQIYLFIDKFSV</sequence>
<accession>A0A1B0RRS7</accession>
<keyword evidence="1" id="KW-0812">Transmembrane</keyword>
<keyword evidence="2" id="KW-0934">Plastid</keyword>
<evidence type="ECO:0000313" key="2">
    <source>
        <dbReference type="EMBL" id="AKU47473.1"/>
    </source>
</evidence>
<protein>
    <recommendedName>
        <fullName evidence="3">POTRA domain-containing protein</fullName>
    </recommendedName>
</protein>
<organism evidence="2">
    <name type="scientific">Campylaephora sungminbooi</name>
    <dbReference type="NCBI Taxonomy" id="1896769"/>
    <lineage>
        <taxon>Eukaryota</taxon>
        <taxon>Rhodophyta</taxon>
        <taxon>Florideophyceae</taxon>
        <taxon>Rhodymeniophycidae</taxon>
        <taxon>Ceramiales</taxon>
        <taxon>Ceramiaceae</taxon>
        <taxon>Campylaephora</taxon>
    </lineage>
</organism>
<gene>
    <name evidence="2" type="primary">orf621</name>
</gene>
<reference evidence="2" key="1">
    <citation type="journal article" date="2016" name="Bot. Marina">
        <title>Genomic and phylogenetic analysis of Ceramium cimbricum (Ceramiales, Rhodophyta) from the Atlantic and Pacific Oceans supports the naming of a new invasive Pacific entity Ceramium sungminbooi sp. nov.</title>
        <authorList>
            <person name="Hughey J.R."/>
            <person name="Boo G.H."/>
        </authorList>
    </citation>
    <scope>NUCLEOTIDE SEQUENCE</scope>
</reference>
<evidence type="ECO:0008006" key="3">
    <source>
        <dbReference type="Google" id="ProtNLM"/>
    </source>
</evidence>
<dbReference type="EMBL" id="KR025491">
    <property type="protein sequence ID" value="AKU47473.1"/>
    <property type="molecule type" value="Genomic_DNA"/>
</dbReference>
<dbReference type="GeneID" id="29078133"/>
<name>A0A1B0RRS7_9FLOR</name>
<dbReference type="Gene3D" id="3.10.20.310">
    <property type="entry name" value="membrane protein fhac"/>
    <property type="match status" value="1"/>
</dbReference>
<geneLocation type="plastid" evidence="2"/>
<dbReference type="RefSeq" id="YP_009300554.1">
    <property type="nucleotide sequence ID" value="NC_031211.1"/>
</dbReference>
<feature type="transmembrane region" description="Helical" evidence="1">
    <location>
        <begin position="12"/>
        <end position="33"/>
    </location>
</feature>
<keyword evidence="1" id="KW-0472">Membrane</keyword>
<dbReference type="AlphaFoldDB" id="A0A1B0RRS7"/>